<dbReference type="EMBL" id="BMFV01000022">
    <property type="protein sequence ID" value="GGH84512.1"/>
    <property type="molecule type" value="Genomic_DNA"/>
</dbReference>
<keyword evidence="2" id="KW-1185">Reference proteome</keyword>
<dbReference type="SUPFAM" id="SSF158388">
    <property type="entry name" value="YvfG-like"/>
    <property type="match status" value="1"/>
</dbReference>
<evidence type="ECO:0008006" key="3">
    <source>
        <dbReference type="Google" id="ProtNLM"/>
    </source>
</evidence>
<dbReference type="Proteomes" id="UP000656813">
    <property type="component" value="Unassembled WGS sequence"/>
</dbReference>
<protein>
    <recommendedName>
        <fullName evidence="3">YvfG protein</fullName>
    </recommendedName>
</protein>
<accession>A0A8J2ZY39</accession>
<dbReference type="InterPro" id="IPR037247">
    <property type="entry name" value="YvfG_sf"/>
</dbReference>
<reference evidence="1" key="1">
    <citation type="journal article" date="2014" name="Int. J. Syst. Evol. Microbiol.">
        <title>Complete genome sequence of Corynebacterium casei LMG S-19264T (=DSM 44701T), isolated from a smear-ripened cheese.</title>
        <authorList>
            <consortium name="US DOE Joint Genome Institute (JGI-PGF)"/>
            <person name="Walter F."/>
            <person name="Albersmeier A."/>
            <person name="Kalinowski J."/>
            <person name="Ruckert C."/>
        </authorList>
    </citation>
    <scope>NUCLEOTIDE SEQUENCE</scope>
    <source>
        <strain evidence="1">CGMCC 1.12777</strain>
    </source>
</reference>
<name>A0A8J2ZY39_9BACL</name>
<dbReference type="Gene3D" id="6.10.140.40">
    <property type="match status" value="1"/>
</dbReference>
<dbReference type="InterPro" id="IPR018590">
    <property type="entry name" value="Uncharacterised_YvfG"/>
</dbReference>
<evidence type="ECO:0000313" key="1">
    <source>
        <dbReference type="EMBL" id="GGH84512.1"/>
    </source>
</evidence>
<comment type="caution">
    <text evidence="1">The sequence shown here is derived from an EMBL/GenBank/DDBJ whole genome shotgun (WGS) entry which is preliminary data.</text>
</comment>
<reference evidence="1" key="2">
    <citation type="submission" date="2020-09" db="EMBL/GenBank/DDBJ databases">
        <authorList>
            <person name="Sun Q."/>
            <person name="Zhou Y."/>
        </authorList>
    </citation>
    <scope>NUCLEOTIDE SEQUENCE</scope>
    <source>
        <strain evidence="1">CGMCC 1.12777</strain>
    </source>
</reference>
<organism evidence="1 2">
    <name type="scientific">Pullulanibacillus pueri</name>
    <dbReference type="NCBI Taxonomy" id="1437324"/>
    <lineage>
        <taxon>Bacteria</taxon>
        <taxon>Bacillati</taxon>
        <taxon>Bacillota</taxon>
        <taxon>Bacilli</taxon>
        <taxon>Bacillales</taxon>
        <taxon>Sporolactobacillaceae</taxon>
        <taxon>Pullulanibacillus</taxon>
    </lineage>
</organism>
<gene>
    <name evidence="1" type="primary">yvfG</name>
    <name evidence="1" type="ORF">GCM10007096_27760</name>
</gene>
<dbReference type="Pfam" id="PF09628">
    <property type="entry name" value="YvfG"/>
    <property type="match status" value="1"/>
</dbReference>
<sequence length="79" mass="9350">MNTEIFSVDYFKEALKTHMNKNIDAVKPIHSLNSYYRSIVSSSLYETRQKSIDLLVRLRNLDQAYNEVKAELRENNLLR</sequence>
<dbReference type="AlphaFoldDB" id="A0A8J2ZY39"/>
<evidence type="ECO:0000313" key="2">
    <source>
        <dbReference type="Proteomes" id="UP000656813"/>
    </source>
</evidence>
<dbReference type="RefSeq" id="WP_188497978.1">
    <property type="nucleotide sequence ID" value="NZ_BMFV01000022.1"/>
</dbReference>
<proteinExistence type="predicted"/>